<dbReference type="GO" id="GO:0004354">
    <property type="term" value="F:glutamate dehydrogenase (NADP+) activity"/>
    <property type="evidence" value="ECO:0007669"/>
    <property type="project" value="TreeGrafter"/>
</dbReference>
<dbReference type="PANTHER" id="PTHR43571">
    <property type="entry name" value="NADP-SPECIFIC GLUTAMATE DEHYDROGENASE 1-RELATED"/>
    <property type="match status" value="1"/>
</dbReference>
<dbReference type="InterPro" id="IPR036291">
    <property type="entry name" value="NAD(P)-bd_dom_sf"/>
</dbReference>
<dbReference type="InterPro" id="IPR006096">
    <property type="entry name" value="Glu/Leu/Phe/Val/Trp_DH_C"/>
</dbReference>
<dbReference type="InterPro" id="IPR050724">
    <property type="entry name" value="Glu_Leu_Phe_Val_DH"/>
</dbReference>
<dbReference type="AlphaFoldDB" id="A0AAJ1ETL8"/>
<organism evidence="2 3">
    <name type="scientific">Mediterraneibacter gnavus</name>
    <name type="common">Ruminococcus gnavus</name>
    <dbReference type="NCBI Taxonomy" id="33038"/>
    <lineage>
        <taxon>Bacteria</taxon>
        <taxon>Bacillati</taxon>
        <taxon>Bacillota</taxon>
        <taxon>Clostridia</taxon>
        <taxon>Lachnospirales</taxon>
        <taxon>Lachnospiraceae</taxon>
        <taxon>Mediterraneibacter</taxon>
    </lineage>
</organism>
<feature type="non-terminal residue" evidence="2">
    <location>
        <position position="1"/>
    </location>
</feature>
<dbReference type="PANTHER" id="PTHR43571:SF1">
    <property type="entry name" value="NADP-SPECIFIC GLUTAMATE DEHYDROGENASE 1-RELATED"/>
    <property type="match status" value="1"/>
</dbReference>
<dbReference type="Pfam" id="PF00208">
    <property type="entry name" value="ELFV_dehydrog"/>
    <property type="match status" value="1"/>
</dbReference>
<evidence type="ECO:0000259" key="1">
    <source>
        <dbReference type="Pfam" id="PF00208"/>
    </source>
</evidence>
<dbReference type="Gene3D" id="3.40.50.720">
    <property type="entry name" value="NAD(P)-binding Rossmann-like Domain"/>
    <property type="match status" value="1"/>
</dbReference>
<dbReference type="Proteomes" id="UP001297422">
    <property type="component" value="Unassembled WGS sequence"/>
</dbReference>
<dbReference type="GO" id="GO:0006537">
    <property type="term" value="P:glutamate biosynthetic process"/>
    <property type="evidence" value="ECO:0007669"/>
    <property type="project" value="TreeGrafter"/>
</dbReference>
<proteinExistence type="predicted"/>
<dbReference type="GO" id="GO:0005829">
    <property type="term" value="C:cytosol"/>
    <property type="evidence" value="ECO:0007669"/>
    <property type="project" value="TreeGrafter"/>
</dbReference>
<name>A0AAJ1ETL8_MEDGN</name>
<accession>A0AAJ1ETL8</accession>
<evidence type="ECO:0000313" key="2">
    <source>
        <dbReference type="EMBL" id="MCB5496278.1"/>
    </source>
</evidence>
<dbReference type="EMBL" id="JAJBNC010000601">
    <property type="protein sequence ID" value="MCB5496278.1"/>
    <property type="molecule type" value="Genomic_DNA"/>
</dbReference>
<evidence type="ECO:0000313" key="3">
    <source>
        <dbReference type="Proteomes" id="UP001297422"/>
    </source>
</evidence>
<reference evidence="2" key="1">
    <citation type="submission" date="2021-10" db="EMBL/GenBank/DDBJ databases">
        <title>Collection of gut derived symbiotic bacterial strains cultured from healthy donors.</title>
        <authorList>
            <person name="Lin H."/>
            <person name="Littmann E."/>
            <person name="Claire K."/>
            <person name="Pamer E."/>
        </authorList>
    </citation>
    <scope>NUCLEOTIDE SEQUENCE</scope>
    <source>
        <strain evidence="2">MSK.23.4</strain>
    </source>
</reference>
<sequence length="70" mass="7226">PWGLKVDMAFPCATQNEIGIEEAKQLTANGVKYIIEGANMPTTPEAMEYFISNGGTLGPAKAANAGGVAV</sequence>
<dbReference type="SUPFAM" id="SSF51735">
    <property type="entry name" value="NAD(P)-binding Rossmann-fold domains"/>
    <property type="match status" value="1"/>
</dbReference>
<protein>
    <submittedName>
        <fullName evidence="2">NADP-specific glutamate dehydrogenase</fullName>
    </submittedName>
</protein>
<feature type="non-terminal residue" evidence="2">
    <location>
        <position position="70"/>
    </location>
</feature>
<gene>
    <name evidence="2" type="ORF">LIQ10_21605</name>
</gene>
<comment type="caution">
    <text evidence="2">The sequence shown here is derived from an EMBL/GenBank/DDBJ whole genome shotgun (WGS) entry which is preliminary data.</text>
</comment>
<feature type="domain" description="Glutamate/phenylalanine/leucine/valine/L-tryptophan dehydrogenase C-terminal" evidence="1">
    <location>
        <begin position="1"/>
        <end position="70"/>
    </location>
</feature>